<dbReference type="SUPFAM" id="SSF109998">
    <property type="entry name" value="Triger factor/SurA peptide-binding domain-like"/>
    <property type="match status" value="1"/>
</dbReference>
<evidence type="ECO:0000256" key="13">
    <source>
        <dbReference type="RuleBase" id="RU003914"/>
    </source>
</evidence>
<dbReference type="SUPFAM" id="SSF54534">
    <property type="entry name" value="FKBP-like"/>
    <property type="match status" value="1"/>
</dbReference>
<feature type="domain" description="PPIase FKBP-type" evidence="14">
    <location>
        <begin position="163"/>
        <end position="248"/>
    </location>
</feature>
<dbReference type="Pfam" id="PF05698">
    <property type="entry name" value="Trigger_C"/>
    <property type="match status" value="1"/>
</dbReference>
<dbReference type="GO" id="GO:0015031">
    <property type="term" value="P:protein transport"/>
    <property type="evidence" value="ECO:0007669"/>
    <property type="project" value="UniProtKB-UniRule"/>
</dbReference>
<dbReference type="InterPro" id="IPR037041">
    <property type="entry name" value="Trigger_fac_C_sf"/>
</dbReference>
<dbReference type="GO" id="GO:0043022">
    <property type="term" value="F:ribosome binding"/>
    <property type="evidence" value="ECO:0007669"/>
    <property type="project" value="TreeGrafter"/>
</dbReference>
<dbReference type="InterPro" id="IPR036611">
    <property type="entry name" value="Trigger_fac_ribosome-bd_sf"/>
</dbReference>
<dbReference type="GO" id="GO:0051301">
    <property type="term" value="P:cell division"/>
    <property type="evidence" value="ECO:0007669"/>
    <property type="project" value="UniProtKB-KW"/>
</dbReference>
<evidence type="ECO:0000256" key="9">
    <source>
        <dbReference type="ARBA" id="ARBA00023306"/>
    </source>
</evidence>
<keyword evidence="9 11" id="KW-0131">Cell cycle</keyword>
<comment type="function">
    <text evidence="11">Involved in protein export. Acts as a chaperone by maintaining the newly synthesized protein in an open conformation. Functions as a peptidyl-prolyl cis-trans isomerase.</text>
</comment>
<dbReference type="Gene3D" id="1.10.3120.10">
    <property type="entry name" value="Trigger factor, C-terminal domain"/>
    <property type="match status" value="1"/>
</dbReference>
<dbReference type="GO" id="GO:0043335">
    <property type="term" value="P:protein unfolding"/>
    <property type="evidence" value="ECO:0007669"/>
    <property type="project" value="TreeGrafter"/>
</dbReference>
<dbReference type="HOGENOM" id="CLU_033058_3_2_0"/>
<keyword evidence="16" id="KW-1185">Reference proteome</keyword>
<evidence type="ECO:0000256" key="12">
    <source>
        <dbReference type="PROSITE-ProRule" id="PRU00277"/>
    </source>
</evidence>
<evidence type="ECO:0000256" key="11">
    <source>
        <dbReference type="HAMAP-Rule" id="MF_00303"/>
    </source>
</evidence>
<evidence type="ECO:0000256" key="2">
    <source>
        <dbReference type="ARBA" id="ARBA00005464"/>
    </source>
</evidence>
<dbReference type="EC" id="5.2.1.8" evidence="3 11"/>
<keyword evidence="6 11" id="KW-0697">Rotamase</keyword>
<dbReference type="PIRSF" id="PIRSF003095">
    <property type="entry name" value="Trigger_factor"/>
    <property type="match status" value="1"/>
</dbReference>
<evidence type="ECO:0000256" key="4">
    <source>
        <dbReference type="ARBA" id="ARBA00016902"/>
    </source>
</evidence>
<dbReference type="eggNOG" id="COG0544">
    <property type="taxonomic scope" value="Bacteria"/>
</dbReference>
<comment type="catalytic activity">
    <reaction evidence="1 11 12">
        <text>[protein]-peptidylproline (omega=180) = [protein]-peptidylproline (omega=0)</text>
        <dbReference type="Rhea" id="RHEA:16237"/>
        <dbReference type="Rhea" id="RHEA-COMP:10747"/>
        <dbReference type="Rhea" id="RHEA-COMP:10748"/>
        <dbReference type="ChEBI" id="CHEBI:83833"/>
        <dbReference type="ChEBI" id="CHEBI:83834"/>
        <dbReference type="EC" id="5.2.1.8"/>
    </reaction>
</comment>
<dbReference type="NCBIfam" id="TIGR00115">
    <property type="entry name" value="tig"/>
    <property type="match status" value="1"/>
</dbReference>
<keyword evidence="8 11" id="KW-0413">Isomerase</keyword>
<evidence type="ECO:0000313" key="16">
    <source>
        <dbReference type="Proteomes" id="UP000007039"/>
    </source>
</evidence>
<keyword evidence="11" id="KW-0963">Cytoplasm</keyword>
<proteinExistence type="inferred from homology"/>
<reference evidence="15 16" key="1">
    <citation type="journal article" date="2011" name="Stand. Genomic Sci.">
        <title>Complete genome sequence of Calditerrivibrio nitroreducens type strain (Yu37-1).</title>
        <authorList>
            <person name="Pitluck S."/>
            <person name="Sikorski J."/>
            <person name="Zeytun A."/>
            <person name="Lapidus A."/>
            <person name="Nolan M."/>
            <person name="Lucas S."/>
            <person name="Hammon N."/>
            <person name="Deshpande S."/>
            <person name="Cheng J.F."/>
            <person name="Tapia R."/>
            <person name="Han C."/>
            <person name="Goodwin L."/>
            <person name="Liolios K."/>
            <person name="Pagani I."/>
            <person name="Ivanova N."/>
            <person name="Mavromatis K."/>
            <person name="Pati A."/>
            <person name="Chen A."/>
            <person name="Palaniappan K."/>
            <person name="Hauser L."/>
            <person name="Chang Y.J."/>
            <person name="Jeffries C.D."/>
            <person name="Detter J.C."/>
            <person name="Brambilla E."/>
            <person name="Djao O.D."/>
            <person name="Rohde M."/>
            <person name="Spring S."/>
            <person name="Goker M."/>
            <person name="Woyke T."/>
            <person name="Bristow J."/>
            <person name="Eisen J.A."/>
            <person name="Markowitz V."/>
            <person name="Hugenholtz P."/>
            <person name="Kyrpides N.C."/>
            <person name="Klenk H.P."/>
            <person name="Land M."/>
        </authorList>
    </citation>
    <scope>NUCLEOTIDE SEQUENCE [LARGE SCALE GENOMIC DNA]</scope>
    <source>
        <strain evidence="16">DSM 19672 / NBRC 101217 / Yu37-1</strain>
    </source>
</reference>
<dbReference type="GO" id="GO:0051083">
    <property type="term" value="P:'de novo' cotranslational protein folding"/>
    <property type="evidence" value="ECO:0007669"/>
    <property type="project" value="TreeGrafter"/>
</dbReference>
<evidence type="ECO:0000256" key="3">
    <source>
        <dbReference type="ARBA" id="ARBA00013194"/>
    </source>
</evidence>
<name>E4TI37_CALNY</name>
<gene>
    <name evidence="11" type="primary">tig</name>
    <name evidence="15" type="ordered locus">Calni_1042</name>
</gene>
<evidence type="ECO:0000256" key="7">
    <source>
        <dbReference type="ARBA" id="ARBA00023186"/>
    </source>
</evidence>
<evidence type="ECO:0000256" key="8">
    <source>
        <dbReference type="ARBA" id="ARBA00023235"/>
    </source>
</evidence>
<comment type="similarity">
    <text evidence="2 11 13">Belongs to the FKBP-type PPIase family. Tig subfamily.</text>
</comment>
<dbReference type="GO" id="GO:0003755">
    <property type="term" value="F:peptidyl-prolyl cis-trans isomerase activity"/>
    <property type="evidence" value="ECO:0007669"/>
    <property type="project" value="UniProtKB-UniRule"/>
</dbReference>
<comment type="domain">
    <text evidence="11">Consists of 3 domains; the N-terminus binds the ribosome, the middle domain has PPIase activity, while the C-terminus has intrinsic chaperone activity on its own.</text>
</comment>
<protein>
    <recommendedName>
        <fullName evidence="4 11">Trigger factor</fullName>
        <shortName evidence="11">TF</shortName>
        <ecNumber evidence="3 11">5.2.1.8</ecNumber>
    </recommendedName>
    <alternativeName>
        <fullName evidence="10 11">PPIase</fullName>
    </alternativeName>
</protein>
<dbReference type="OrthoDB" id="9767721at2"/>
<dbReference type="GO" id="GO:0005737">
    <property type="term" value="C:cytoplasm"/>
    <property type="evidence" value="ECO:0007669"/>
    <property type="project" value="UniProtKB-SubCell"/>
</dbReference>
<comment type="subcellular location">
    <subcellularLocation>
        <location evidence="11">Cytoplasm</location>
    </subcellularLocation>
    <text evidence="11">About half TF is bound to the ribosome near the polypeptide exit tunnel while the other half is free in the cytoplasm.</text>
</comment>
<dbReference type="PANTHER" id="PTHR30560">
    <property type="entry name" value="TRIGGER FACTOR CHAPERONE AND PEPTIDYL-PROLYL CIS/TRANS ISOMERASE"/>
    <property type="match status" value="1"/>
</dbReference>
<dbReference type="SUPFAM" id="SSF102735">
    <property type="entry name" value="Trigger factor ribosome-binding domain"/>
    <property type="match status" value="1"/>
</dbReference>
<dbReference type="InterPro" id="IPR008880">
    <property type="entry name" value="Trigger_fac_C"/>
</dbReference>
<dbReference type="KEGG" id="cni:Calni_1042"/>
<dbReference type="InterPro" id="IPR001179">
    <property type="entry name" value="PPIase_FKBP_dom"/>
</dbReference>
<dbReference type="HAMAP" id="MF_00303">
    <property type="entry name" value="Trigger_factor_Tig"/>
    <property type="match status" value="1"/>
</dbReference>
<dbReference type="InterPro" id="IPR046357">
    <property type="entry name" value="PPIase_dom_sf"/>
</dbReference>
<dbReference type="RefSeq" id="WP_013451166.1">
    <property type="nucleotide sequence ID" value="NC_014758.1"/>
</dbReference>
<dbReference type="GO" id="GO:0044183">
    <property type="term" value="F:protein folding chaperone"/>
    <property type="evidence" value="ECO:0007669"/>
    <property type="project" value="TreeGrafter"/>
</dbReference>
<evidence type="ECO:0000313" key="15">
    <source>
        <dbReference type="EMBL" id="ADR18953.1"/>
    </source>
</evidence>
<dbReference type="EMBL" id="CP002347">
    <property type="protein sequence ID" value="ADR18953.1"/>
    <property type="molecule type" value="Genomic_DNA"/>
</dbReference>
<evidence type="ECO:0000256" key="1">
    <source>
        <dbReference type="ARBA" id="ARBA00000971"/>
    </source>
</evidence>
<dbReference type="Gene3D" id="3.30.70.1050">
    <property type="entry name" value="Trigger factor ribosome-binding domain"/>
    <property type="match status" value="1"/>
</dbReference>
<dbReference type="Gene3D" id="3.10.50.40">
    <property type="match status" value="1"/>
</dbReference>
<dbReference type="STRING" id="768670.Calni_1042"/>
<accession>E4TI37</accession>
<dbReference type="InterPro" id="IPR008881">
    <property type="entry name" value="Trigger_fac_ribosome-bd_bac"/>
</dbReference>
<dbReference type="InterPro" id="IPR027304">
    <property type="entry name" value="Trigger_fact/SurA_dom_sf"/>
</dbReference>
<dbReference type="AlphaFoldDB" id="E4TI37"/>
<evidence type="ECO:0000256" key="6">
    <source>
        <dbReference type="ARBA" id="ARBA00023110"/>
    </source>
</evidence>
<keyword evidence="7 11" id="KW-0143">Chaperone</keyword>
<dbReference type="FunFam" id="3.10.50.40:FF:000001">
    <property type="entry name" value="Trigger factor"/>
    <property type="match status" value="1"/>
</dbReference>
<evidence type="ECO:0000259" key="14">
    <source>
        <dbReference type="PROSITE" id="PS50059"/>
    </source>
</evidence>
<organism evidence="15 16">
    <name type="scientific">Calditerrivibrio nitroreducens (strain DSM 19672 / NBRC 101217 / Yu37-1)</name>
    <dbReference type="NCBI Taxonomy" id="768670"/>
    <lineage>
        <taxon>Bacteria</taxon>
        <taxon>Pseudomonadati</taxon>
        <taxon>Deferribacterota</taxon>
        <taxon>Deferribacteres</taxon>
        <taxon>Deferribacterales</taxon>
        <taxon>Calditerrivibrionaceae</taxon>
    </lineage>
</organism>
<dbReference type="Pfam" id="PF00254">
    <property type="entry name" value="FKBP_C"/>
    <property type="match status" value="1"/>
</dbReference>
<dbReference type="Pfam" id="PF05697">
    <property type="entry name" value="Trigger_N"/>
    <property type="match status" value="1"/>
</dbReference>
<evidence type="ECO:0000256" key="10">
    <source>
        <dbReference type="ARBA" id="ARBA00029986"/>
    </source>
</evidence>
<dbReference type="InterPro" id="IPR005215">
    <property type="entry name" value="Trig_fac"/>
</dbReference>
<dbReference type="PROSITE" id="PS50059">
    <property type="entry name" value="FKBP_PPIASE"/>
    <property type="match status" value="1"/>
</dbReference>
<sequence length="443" mass="50542">MKFNLTDAENSQKLLEIELPYETYTEAFEKQLSKIMPTVKLPGFRVGKAPRDMVRKEFKHKLSVQALEETINEAISKAIKESGVVPLNIPMVKDVVFEDDKPITFKVYVDVYPSVELKNYKGFDFEREIRVVTEDDINEVLENLREQHAIWEVAPEGTEVKEGDRVVIDFVGKKNGEVFEGGSANNHTLEIGSNTFIPGFESGIIGMKKGETKDIVVTFPENYHAADLAGQEVTFSVTVNEIKNKKLPDLNDEFATTVDPNVENLEKLIETIRKDIMDETEIVNKENFYDILIKKLVEENPFDLPQSMIDEQSRNLADRAIKNYCRAYGIDPKTLNFDPDKIKDQYKEQAILQTKGAILLNAIAEKENIAVTDEDLDKKIAEYAEALKMKPEEYRDLAIKNGTISTIKNNVLVDKIYDFLCSVNNITDKTITLKELREREQVK</sequence>
<dbReference type="Proteomes" id="UP000007039">
    <property type="component" value="Chromosome"/>
</dbReference>
<evidence type="ECO:0000256" key="5">
    <source>
        <dbReference type="ARBA" id="ARBA00022618"/>
    </source>
</evidence>
<dbReference type="PANTHER" id="PTHR30560:SF3">
    <property type="entry name" value="TRIGGER FACTOR-LIKE PROTEIN TIG, CHLOROPLASTIC"/>
    <property type="match status" value="1"/>
</dbReference>
<keyword evidence="5 11" id="KW-0132">Cell division</keyword>